<name>A0A024UZP9_PLAFA</name>
<reference evidence="3 4" key="1">
    <citation type="submission" date="2013-02" db="EMBL/GenBank/DDBJ databases">
        <title>The Genome Annotation of Plasmodium falciparum Vietnam Oak-Knoll (FVO).</title>
        <authorList>
            <consortium name="The Broad Institute Genome Sequencing Platform"/>
            <consortium name="The Broad Institute Genome Sequencing Center for Infectious Disease"/>
            <person name="Neafsey D."/>
            <person name="Hoffman S."/>
            <person name="Volkman S."/>
            <person name="Rosenthal P."/>
            <person name="Walker B."/>
            <person name="Young S.K."/>
            <person name="Zeng Q."/>
            <person name="Gargeya S."/>
            <person name="Fitzgerald M."/>
            <person name="Haas B."/>
            <person name="Abouelleil A."/>
            <person name="Allen A.W."/>
            <person name="Alvarado L."/>
            <person name="Arachchi H.M."/>
            <person name="Berlin A.M."/>
            <person name="Chapman S.B."/>
            <person name="Gainer-Dewar J."/>
            <person name="Goldberg J."/>
            <person name="Griggs A."/>
            <person name="Gujja S."/>
            <person name="Hansen M."/>
            <person name="Howarth C."/>
            <person name="Imamovic A."/>
            <person name="Ireland A."/>
            <person name="Larimer J."/>
            <person name="McCowan C."/>
            <person name="Murphy C."/>
            <person name="Pearson M."/>
            <person name="Poon T.W."/>
            <person name="Priest M."/>
            <person name="Roberts A."/>
            <person name="Saif S."/>
            <person name="Shea T."/>
            <person name="Sisk P."/>
            <person name="Sykes S."/>
            <person name="Wortman J."/>
            <person name="Nusbaum C."/>
            <person name="Birren B."/>
        </authorList>
    </citation>
    <scope>NUCLEOTIDE SEQUENCE [LARGE SCALE GENOMIC DNA]</scope>
    <source>
        <strain evidence="4">Vietnam Oak-Knoll (FVO)</strain>
    </source>
</reference>
<dbReference type="PANTHER" id="PTHR43272:SF3">
    <property type="entry name" value="LONG CHAIN ACYL-COA SYNTHETASE 4"/>
    <property type="match status" value="1"/>
</dbReference>
<dbReference type="EMBL" id="KI925155">
    <property type="protein sequence ID" value="ETW15679.1"/>
    <property type="molecule type" value="Genomic_DNA"/>
</dbReference>
<evidence type="ECO:0000313" key="4">
    <source>
        <dbReference type="Proteomes" id="UP000030690"/>
    </source>
</evidence>
<feature type="compositionally biased region" description="Basic and acidic residues" evidence="1">
    <location>
        <begin position="792"/>
        <end position="804"/>
    </location>
</feature>
<protein>
    <recommendedName>
        <fullName evidence="2">AMP-dependent synthetase/ligase domain-containing protein</fullName>
    </recommendedName>
</protein>
<sequence>MGIILNIYIFFIYLIYVRSHFSQPTSSEYEGYSEICEKARNANESSVYCMKDYKRNSSKYMYKHIMRMFIEKHNLNDNKIALIEHECGEPQNYMTYGTFLRKILSFNNSLNKYDGINIPEKIYNEEMNNGKFKLLGLYGSNSINWLVADLGAMLSGVTTLVMHSKFSMDVIVGILNETKLEWLCLDLDLVEGLMERINELPHLKNLIILDTVAKQGIINSTIEKNKNINLKGNGNLNNMNNKKGNDLSKNLEDVRLGPIKYDKEKLEKFKSLKERYHKYLEKFLLLDDVINNENTNFKIKNEDPNFVTSIVYTSGSSGMPKGAMLSNKNLYNQLYSLYNHSVRKTYNLQYHLSYLPISHVFERTIAYSIIFLRGTVHIWSKNLNYFSKDILNSNSVIMTGVPKVFSRIYTNIMTEINNLSPFKRCIIKKIISLKKSNKKRWLVNFLENLFHISSKIKEKVNPNLEIILNGGGKLSPDVASELCNLLNIKYCQGYGLTETGGAIFGKHVEDLNFECIGGPICPNTKYKVRSWETYKATDTLPKGELLIKSDSIFRGYFLEKEYTKNAFTNDGYFKTGDVVQINKNGTLTFLDRSKGLVKLSQGEYIETDLLNNLYSQISFINNCVVYGDDSMDGPLAIISVDKYLLFLSLKDDNMLEMTGVNEQNYLDKLTDDNINNNIFLDYVKEKMLEVYKETNLNRYNIINNIYLTSKVWDTNNYLTPTFKVKRFYVFKDYAFFISQVKEIYNNKLKGCAPISVNSENKDEEKKNDSKKKEEKDSEKLSNESTSNQNKNDMGKHEKYVENKKVKLGATYGTRQKEMNK</sequence>
<dbReference type="PROSITE" id="PS00455">
    <property type="entry name" value="AMP_BINDING"/>
    <property type="match status" value="1"/>
</dbReference>
<dbReference type="Pfam" id="PF00501">
    <property type="entry name" value="AMP-binding"/>
    <property type="match status" value="1"/>
</dbReference>
<gene>
    <name evidence="3" type="ORF">PFFVO_05459</name>
</gene>
<dbReference type="GO" id="GO:0004467">
    <property type="term" value="F:long-chain fatty acid-CoA ligase activity"/>
    <property type="evidence" value="ECO:0007669"/>
    <property type="project" value="TreeGrafter"/>
</dbReference>
<dbReference type="InterPro" id="IPR000873">
    <property type="entry name" value="AMP-dep_synth/lig_dom"/>
</dbReference>
<feature type="compositionally biased region" description="Basic and acidic residues" evidence="1">
    <location>
        <begin position="759"/>
        <end position="781"/>
    </location>
</feature>
<dbReference type="GO" id="GO:0005783">
    <property type="term" value="C:endoplasmic reticulum"/>
    <property type="evidence" value="ECO:0007669"/>
    <property type="project" value="TreeGrafter"/>
</dbReference>
<dbReference type="SUPFAM" id="SSF56801">
    <property type="entry name" value="Acetyl-CoA synthetase-like"/>
    <property type="match status" value="1"/>
</dbReference>
<organism evidence="3 4">
    <name type="scientific">Plasmodium falciparum Vietnam Oak-Knoll</name>
    <name type="common">FVO</name>
    <dbReference type="NCBI Taxonomy" id="1036723"/>
    <lineage>
        <taxon>Eukaryota</taxon>
        <taxon>Sar</taxon>
        <taxon>Alveolata</taxon>
        <taxon>Apicomplexa</taxon>
        <taxon>Aconoidasida</taxon>
        <taxon>Haemosporida</taxon>
        <taxon>Plasmodiidae</taxon>
        <taxon>Plasmodium</taxon>
        <taxon>Plasmodium (Laverania)</taxon>
    </lineage>
</organism>
<feature type="domain" description="AMP-dependent synthetase/ligase" evidence="2">
    <location>
        <begin position="135"/>
        <end position="557"/>
    </location>
</feature>
<dbReference type="GO" id="GO:0016020">
    <property type="term" value="C:membrane"/>
    <property type="evidence" value="ECO:0007669"/>
    <property type="project" value="TreeGrafter"/>
</dbReference>
<evidence type="ECO:0000313" key="3">
    <source>
        <dbReference type="EMBL" id="ETW15679.1"/>
    </source>
</evidence>
<dbReference type="InterPro" id="IPR042099">
    <property type="entry name" value="ANL_N_sf"/>
</dbReference>
<dbReference type="OrthoDB" id="1700726at2759"/>
<evidence type="ECO:0000259" key="2">
    <source>
        <dbReference type="Pfam" id="PF00501"/>
    </source>
</evidence>
<proteinExistence type="predicted"/>
<accession>A0A024UZP9</accession>
<dbReference type="Proteomes" id="UP000030690">
    <property type="component" value="Unassembled WGS sequence"/>
</dbReference>
<reference evidence="3 4" key="2">
    <citation type="submission" date="2013-02" db="EMBL/GenBank/DDBJ databases">
        <title>The Genome Sequence of Plasmodium falciparum Vietnam Oak-Knoll (FVO).</title>
        <authorList>
            <consortium name="The Broad Institute Genome Sequencing Platform"/>
            <consortium name="The Broad Institute Genome Sequencing Center for Infectious Disease"/>
            <person name="Neafsey D."/>
            <person name="Cheeseman I."/>
            <person name="Volkman S."/>
            <person name="Adams J."/>
            <person name="Walker B."/>
            <person name="Young S.K."/>
            <person name="Zeng Q."/>
            <person name="Gargeya S."/>
            <person name="Fitzgerald M."/>
            <person name="Haas B."/>
            <person name="Abouelleil A."/>
            <person name="Alvarado L."/>
            <person name="Arachchi H.M."/>
            <person name="Berlin A.M."/>
            <person name="Chapman S.B."/>
            <person name="Dewar J."/>
            <person name="Goldberg J."/>
            <person name="Griggs A."/>
            <person name="Gujja S."/>
            <person name="Hansen M."/>
            <person name="Howarth C."/>
            <person name="Imamovic A."/>
            <person name="Larimer J."/>
            <person name="McCowan C."/>
            <person name="Murphy C."/>
            <person name="Neiman D."/>
            <person name="Pearson M."/>
            <person name="Priest M."/>
            <person name="Roberts A."/>
            <person name="Saif S."/>
            <person name="Shea T."/>
            <person name="Sisk P."/>
            <person name="Sykes S."/>
            <person name="Wortman J."/>
            <person name="Nusbaum C."/>
            <person name="Birren B."/>
        </authorList>
    </citation>
    <scope>NUCLEOTIDE SEQUENCE [LARGE SCALE GENOMIC DNA]</scope>
    <source>
        <strain evidence="4">Vietnam Oak-Knoll (FVO)</strain>
    </source>
</reference>
<dbReference type="PANTHER" id="PTHR43272">
    <property type="entry name" value="LONG-CHAIN-FATTY-ACID--COA LIGASE"/>
    <property type="match status" value="1"/>
</dbReference>
<dbReference type="AlphaFoldDB" id="A0A024UZP9"/>
<evidence type="ECO:0000256" key="1">
    <source>
        <dbReference type="SAM" id="MobiDB-lite"/>
    </source>
</evidence>
<dbReference type="Gene3D" id="3.40.50.12780">
    <property type="entry name" value="N-terminal domain of ligase-like"/>
    <property type="match status" value="1"/>
</dbReference>
<dbReference type="InterPro" id="IPR020845">
    <property type="entry name" value="AMP-binding_CS"/>
</dbReference>
<feature type="region of interest" description="Disordered" evidence="1">
    <location>
        <begin position="759"/>
        <end position="820"/>
    </location>
</feature>